<reference evidence="1 2" key="1">
    <citation type="submission" date="2021-06" db="EMBL/GenBank/DDBJ databases">
        <title>Caerostris extrusa draft genome.</title>
        <authorList>
            <person name="Kono N."/>
            <person name="Arakawa K."/>
        </authorList>
    </citation>
    <scope>NUCLEOTIDE SEQUENCE [LARGE SCALE GENOMIC DNA]</scope>
</reference>
<proteinExistence type="predicted"/>
<gene>
    <name evidence="1" type="ORF">CEXT_714411</name>
</gene>
<protein>
    <submittedName>
        <fullName evidence="1">Uncharacterized protein</fullName>
    </submittedName>
</protein>
<dbReference type="Proteomes" id="UP001054945">
    <property type="component" value="Unassembled WGS sequence"/>
</dbReference>
<name>A0AAV4U129_CAEEX</name>
<dbReference type="EMBL" id="BPLR01012109">
    <property type="protein sequence ID" value="GIY51460.1"/>
    <property type="molecule type" value="Genomic_DNA"/>
</dbReference>
<sequence>MTCELRMGMTVIARSSRCAPQCIPRDVGRRHRNYSIEHSMKWISLGKWGAVGHWGDLWPPTGETIEFSVTVVWREGYKRIRQKGQYISDLWTKKG</sequence>
<evidence type="ECO:0000313" key="1">
    <source>
        <dbReference type="EMBL" id="GIY51460.1"/>
    </source>
</evidence>
<dbReference type="AlphaFoldDB" id="A0AAV4U129"/>
<keyword evidence="2" id="KW-1185">Reference proteome</keyword>
<accession>A0AAV4U129</accession>
<evidence type="ECO:0000313" key="2">
    <source>
        <dbReference type="Proteomes" id="UP001054945"/>
    </source>
</evidence>
<comment type="caution">
    <text evidence="1">The sequence shown here is derived from an EMBL/GenBank/DDBJ whole genome shotgun (WGS) entry which is preliminary data.</text>
</comment>
<organism evidence="1 2">
    <name type="scientific">Caerostris extrusa</name>
    <name type="common">Bark spider</name>
    <name type="synonym">Caerostris bankana</name>
    <dbReference type="NCBI Taxonomy" id="172846"/>
    <lineage>
        <taxon>Eukaryota</taxon>
        <taxon>Metazoa</taxon>
        <taxon>Ecdysozoa</taxon>
        <taxon>Arthropoda</taxon>
        <taxon>Chelicerata</taxon>
        <taxon>Arachnida</taxon>
        <taxon>Araneae</taxon>
        <taxon>Araneomorphae</taxon>
        <taxon>Entelegynae</taxon>
        <taxon>Araneoidea</taxon>
        <taxon>Araneidae</taxon>
        <taxon>Caerostris</taxon>
    </lineage>
</organism>